<dbReference type="PRINTS" id="PR00080">
    <property type="entry name" value="SDRFAMILY"/>
</dbReference>
<dbReference type="FunFam" id="3.40.50.720:FF:000084">
    <property type="entry name" value="Short-chain dehydrogenase reductase"/>
    <property type="match status" value="1"/>
</dbReference>
<dbReference type="NCBIfam" id="NF005559">
    <property type="entry name" value="PRK07231.1"/>
    <property type="match status" value="1"/>
</dbReference>
<dbReference type="PANTHER" id="PTHR42760:SF135">
    <property type="entry name" value="BLL7886 PROTEIN"/>
    <property type="match status" value="1"/>
</dbReference>
<name>A0A4R5W172_9BURK</name>
<dbReference type="SUPFAM" id="SSF51735">
    <property type="entry name" value="NAD(P)-binding Rossmann-fold domains"/>
    <property type="match status" value="1"/>
</dbReference>
<sequence length="258" mass="27242">MTDLNALFQLEGKKALITGASSGLGEHFAQVMAQHGVHVVLAARNVFKLHQLVEHIRSNGGRAHAISLDITSSASVLECFDQIDQLVGTVDVLVNNAGLSNTKPAVQQTEDEWDAILQTNLKGTWLMATEAARRMIAANRPGSIVNIASILGQRVSGHVAPYSISKAGVLQATKALALELARYGIRVNALMPGYVATNLNQDFLNSDAGEKLRARIPSKRFGAAGDLDGPLLLLASEAGRHITGACLAVDGGHLVSAL</sequence>
<dbReference type="RefSeq" id="WP_133328766.1">
    <property type="nucleotide sequence ID" value="NZ_SMYL01000005.1"/>
</dbReference>
<dbReference type="PANTHER" id="PTHR42760">
    <property type="entry name" value="SHORT-CHAIN DEHYDROGENASES/REDUCTASES FAMILY MEMBER"/>
    <property type="match status" value="1"/>
</dbReference>
<comment type="similarity">
    <text evidence="1">Belongs to the short-chain dehydrogenases/reductases (SDR) family.</text>
</comment>
<dbReference type="CDD" id="cd05233">
    <property type="entry name" value="SDR_c"/>
    <property type="match status" value="1"/>
</dbReference>
<dbReference type="EMBL" id="SMYL01000005">
    <property type="protein sequence ID" value="TDK65654.1"/>
    <property type="molecule type" value="Genomic_DNA"/>
</dbReference>
<dbReference type="InterPro" id="IPR002347">
    <property type="entry name" value="SDR_fam"/>
</dbReference>
<evidence type="ECO:0000313" key="3">
    <source>
        <dbReference type="Proteomes" id="UP000294829"/>
    </source>
</evidence>
<dbReference type="Gene3D" id="3.40.50.720">
    <property type="entry name" value="NAD(P)-binding Rossmann-like Domain"/>
    <property type="match status" value="1"/>
</dbReference>
<gene>
    <name evidence="2" type="ORF">E2I14_11980</name>
</gene>
<comment type="caution">
    <text evidence="2">The sequence shown here is derived from an EMBL/GenBank/DDBJ whole genome shotgun (WGS) entry which is preliminary data.</text>
</comment>
<organism evidence="2 3">
    <name type="scientific">Sapientia aquatica</name>
    <dbReference type="NCBI Taxonomy" id="1549640"/>
    <lineage>
        <taxon>Bacteria</taxon>
        <taxon>Pseudomonadati</taxon>
        <taxon>Pseudomonadota</taxon>
        <taxon>Betaproteobacteria</taxon>
        <taxon>Burkholderiales</taxon>
        <taxon>Oxalobacteraceae</taxon>
        <taxon>Sapientia</taxon>
    </lineage>
</organism>
<dbReference type="Proteomes" id="UP000294829">
    <property type="component" value="Unassembled WGS sequence"/>
</dbReference>
<dbReference type="PRINTS" id="PR00081">
    <property type="entry name" value="GDHRDH"/>
</dbReference>
<protein>
    <submittedName>
        <fullName evidence="2">SDR family oxidoreductase</fullName>
    </submittedName>
</protein>
<dbReference type="Pfam" id="PF13561">
    <property type="entry name" value="adh_short_C2"/>
    <property type="match status" value="1"/>
</dbReference>
<dbReference type="GO" id="GO:0016616">
    <property type="term" value="F:oxidoreductase activity, acting on the CH-OH group of donors, NAD or NADP as acceptor"/>
    <property type="evidence" value="ECO:0007669"/>
    <property type="project" value="TreeGrafter"/>
</dbReference>
<dbReference type="OrthoDB" id="9803333at2"/>
<evidence type="ECO:0000313" key="2">
    <source>
        <dbReference type="EMBL" id="TDK65654.1"/>
    </source>
</evidence>
<dbReference type="InterPro" id="IPR036291">
    <property type="entry name" value="NAD(P)-bd_dom_sf"/>
</dbReference>
<proteinExistence type="inferred from homology"/>
<accession>A0A4R5W172</accession>
<reference evidence="2 3" key="1">
    <citation type="submission" date="2019-03" db="EMBL/GenBank/DDBJ databases">
        <title>Sapientia aquatica gen. nov., sp. nov., isolated from a crater lake.</title>
        <authorList>
            <person name="Felfoldi T."/>
            <person name="Szabo A."/>
            <person name="Toth E."/>
            <person name="Schumann P."/>
            <person name="Keki Z."/>
            <person name="Marialigeti K."/>
            <person name="Mathe I."/>
        </authorList>
    </citation>
    <scope>NUCLEOTIDE SEQUENCE [LARGE SCALE GENOMIC DNA]</scope>
    <source>
        <strain evidence="2 3">SA-152</strain>
    </source>
</reference>
<dbReference type="AlphaFoldDB" id="A0A4R5W172"/>
<keyword evidence="3" id="KW-1185">Reference proteome</keyword>
<dbReference type="GO" id="GO:0030497">
    <property type="term" value="P:fatty acid elongation"/>
    <property type="evidence" value="ECO:0007669"/>
    <property type="project" value="TreeGrafter"/>
</dbReference>
<evidence type="ECO:0000256" key="1">
    <source>
        <dbReference type="ARBA" id="ARBA00006484"/>
    </source>
</evidence>